<evidence type="ECO:0000256" key="10">
    <source>
        <dbReference type="ARBA" id="ARBA00023160"/>
    </source>
</evidence>
<comment type="catalytic activity">
    <reaction evidence="15">
        <text>(2E)-dodecenoyl-CoA + NADPH + H(+) = dodecanoyl-CoA + NADP(+)</text>
        <dbReference type="Rhea" id="RHEA:44964"/>
        <dbReference type="ChEBI" id="CHEBI:15378"/>
        <dbReference type="ChEBI" id="CHEBI:57330"/>
        <dbReference type="ChEBI" id="CHEBI:57375"/>
        <dbReference type="ChEBI" id="CHEBI:57783"/>
        <dbReference type="ChEBI" id="CHEBI:58349"/>
    </reaction>
    <physiologicalReaction direction="left-to-right" evidence="15">
        <dbReference type="Rhea" id="RHEA:44965"/>
    </physiologicalReaction>
</comment>
<evidence type="ECO:0000256" key="3">
    <source>
        <dbReference type="ARBA" id="ARBA00022516"/>
    </source>
</evidence>
<keyword evidence="9" id="KW-0576">Peroxisome</keyword>
<gene>
    <name evidence="21" type="ORF">ACFSJH_15795</name>
</gene>
<evidence type="ECO:0000256" key="16">
    <source>
        <dbReference type="ARBA" id="ARBA00048686"/>
    </source>
</evidence>
<evidence type="ECO:0000313" key="21">
    <source>
        <dbReference type="EMBL" id="MFD2117192.1"/>
    </source>
</evidence>
<dbReference type="Gene3D" id="3.40.50.720">
    <property type="entry name" value="NAD(P)-binding Rossmann-like Domain"/>
    <property type="match status" value="1"/>
</dbReference>
<evidence type="ECO:0000256" key="19">
    <source>
        <dbReference type="ARBA" id="ARBA00049386"/>
    </source>
</evidence>
<comment type="pathway">
    <text evidence="2">Lipid metabolism.</text>
</comment>
<evidence type="ECO:0000256" key="18">
    <source>
        <dbReference type="ARBA" id="ARBA00049251"/>
    </source>
</evidence>
<evidence type="ECO:0000256" key="14">
    <source>
        <dbReference type="ARBA" id="ARBA00041063"/>
    </source>
</evidence>
<dbReference type="Proteomes" id="UP001597362">
    <property type="component" value="Unassembled WGS sequence"/>
</dbReference>
<reference evidence="22" key="1">
    <citation type="journal article" date="2019" name="Int. J. Syst. Evol. Microbiol.">
        <title>The Global Catalogue of Microorganisms (GCM) 10K type strain sequencing project: providing services to taxonomists for standard genome sequencing and annotation.</title>
        <authorList>
            <consortium name="The Broad Institute Genomics Platform"/>
            <consortium name="The Broad Institute Genome Sequencing Center for Infectious Disease"/>
            <person name="Wu L."/>
            <person name="Ma J."/>
        </authorList>
    </citation>
    <scope>NUCLEOTIDE SEQUENCE [LARGE SCALE GENOMIC DNA]</scope>
    <source>
        <strain evidence="22">GH52</strain>
    </source>
</reference>
<evidence type="ECO:0000256" key="20">
    <source>
        <dbReference type="ARBA" id="ARBA00049559"/>
    </source>
</evidence>
<evidence type="ECO:0000256" key="7">
    <source>
        <dbReference type="ARBA" id="ARBA00023002"/>
    </source>
</evidence>
<evidence type="ECO:0000256" key="11">
    <source>
        <dbReference type="ARBA" id="ARBA00037124"/>
    </source>
</evidence>
<comment type="subunit">
    <text evidence="12">Interacts with PEX5, probably required to target it into peroxisomes.</text>
</comment>
<evidence type="ECO:0000256" key="5">
    <source>
        <dbReference type="ARBA" id="ARBA00022832"/>
    </source>
</evidence>
<keyword evidence="3" id="KW-0444">Lipid biosynthesis</keyword>
<evidence type="ECO:0000256" key="12">
    <source>
        <dbReference type="ARBA" id="ARBA00038622"/>
    </source>
</evidence>
<evidence type="ECO:0000256" key="9">
    <source>
        <dbReference type="ARBA" id="ARBA00023140"/>
    </source>
</evidence>
<evidence type="ECO:0000256" key="6">
    <source>
        <dbReference type="ARBA" id="ARBA00022857"/>
    </source>
</evidence>
<dbReference type="EC" id="1.3.1.38" evidence="13"/>
<sequence length="73" mass="7922">MLRNAAELFKNGSTGADIINNWGKMHPMGRVRRPEEVAKLVAFLVSDYASFITGAEMKIDGGMLVALGVTLLK</sequence>
<dbReference type="RefSeq" id="WP_377774124.1">
    <property type="nucleotide sequence ID" value="NZ_JBHUHO010000037.1"/>
</dbReference>
<evidence type="ECO:0000256" key="1">
    <source>
        <dbReference type="ARBA" id="ARBA00004275"/>
    </source>
</evidence>
<protein>
    <recommendedName>
        <fullName evidence="14">Peroxisomal trans-2-enoyl-CoA reductase</fullName>
        <ecNumber evidence="13">1.3.1.38</ecNumber>
    </recommendedName>
</protein>
<comment type="catalytic activity">
    <reaction evidence="20">
        <text>(2E)-octenoyl-CoA + NADPH + H(+) = octanoyl-CoA + NADP(+)</text>
        <dbReference type="Rhea" id="RHEA:44952"/>
        <dbReference type="ChEBI" id="CHEBI:15378"/>
        <dbReference type="ChEBI" id="CHEBI:57386"/>
        <dbReference type="ChEBI" id="CHEBI:57783"/>
        <dbReference type="ChEBI" id="CHEBI:58349"/>
        <dbReference type="ChEBI" id="CHEBI:62242"/>
    </reaction>
    <physiologicalReaction direction="left-to-right" evidence="20">
        <dbReference type="Rhea" id="RHEA:44953"/>
    </physiologicalReaction>
</comment>
<comment type="catalytic activity">
    <reaction evidence="16">
        <text>(2E)-tetradecenoyl-CoA + NADPH + H(+) = tetradecanoyl-CoA + NADP(+)</text>
        <dbReference type="Rhea" id="RHEA:44968"/>
        <dbReference type="ChEBI" id="CHEBI:15378"/>
        <dbReference type="ChEBI" id="CHEBI:57385"/>
        <dbReference type="ChEBI" id="CHEBI:57783"/>
        <dbReference type="ChEBI" id="CHEBI:58349"/>
        <dbReference type="ChEBI" id="CHEBI:61405"/>
    </reaction>
    <physiologicalReaction direction="left-to-right" evidence="16">
        <dbReference type="Rhea" id="RHEA:44969"/>
    </physiologicalReaction>
</comment>
<keyword evidence="4" id="KW-0597">Phosphoprotein</keyword>
<keyword evidence="7" id="KW-0560">Oxidoreductase</keyword>
<dbReference type="PANTHER" id="PTHR24317">
    <property type="entry name" value="PEROXISOMAL TRANS-2-ENOYL-COA REDUCTASE"/>
    <property type="match status" value="1"/>
</dbReference>
<evidence type="ECO:0000256" key="2">
    <source>
        <dbReference type="ARBA" id="ARBA00005189"/>
    </source>
</evidence>
<comment type="catalytic activity">
    <reaction evidence="18">
        <text>a (2E)-enoyl-CoA + NADPH + H(+) = a 2,3-saturated acyl-CoA + NADP(+)</text>
        <dbReference type="Rhea" id="RHEA:33763"/>
        <dbReference type="ChEBI" id="CHEBI:15378"/>
        <dbReference type="ChEBI" id="CHEBI:57783"/>
        <dbReference type="ChEBI" id="CHEBI:58349"/>
        <dbReference type="ChEBI" id="CHEBI:58856"/>
        <dbReference type="ChEBI" id="CHEBI:65111"/>
        <dbReference type="EC" id="1.3.1.38"/>
    </reaction>
    <physiologicalReaction direction="left-to-right" evidence="18">
        <dbReference type="Rhea" id="RHEA:33764"/>
    </physiologicalReaction>
</comment>
<proteinExistence type="predicted"/>
<comment type="subcellular location">
    <subcellularLocation>
        <location evidence="1">Peroxisome</location>
    </subcellularLocation>
</comment>
<dbReference type="SUPFAM" id="SSF51735">
    <property type="entry name" value="NAD(P)-binding Rossmann-fold domains"/>
    <property type="match status" value="1"/>
</dbReference>
<organism evidence="21 22">
    <name type="scientific">Paenibacillus yanchengensis</name>
    <dbReference type="NCBI Taxonomy" id="2035833"/>
    <lineage>
        <taxon>Bacteria</taxon>
        <taxon>Bacillati</taxon>
        <taxon>Bacillota</taxon>
        <taxon>Bacilli</taxon>
        <taxon>Bacillales</taxon>
        <taxon>Paenibacillaceae</taxon>
        <taxon>Paenibacillus</taxon>
    </lineage>
</organism>
<dbReference type="InterPro" id="IPR002347">
    <property type="entry name" value="SDR_fam"/>
</dbReference>
<comment type="caution">
    <text evidence="21">The sequence shown here is derived from an EMBL/GenBank/DDBJ whole genome shotgun (WGS) entry which is preliminary data.</text>
</comment>
<evidence type="ECO:0000256" key="4">
    <source>
        <dbReference type="ARBA" id="ARBA00022553"/>
    </source>
</evidence>
<dbReference type="InterPro" id="IPR036291">
    <property type="entry name" value="NAD(P)-bd_dom_sf"/>
</dbReference>
<evidence type="ECO:0000256" key="8">
    <source>
        <dbReference type="ARBA" id="ARBA00023098"/>
    </source>
</evidence>
<dbReference type="InterPro" id="IPR052388">
    <property type="entry name" value="Peroxisomal_t2-enoyl-CoA_red"/>
</dbReference>
<name>A0ABW4YNN8_9BACL</name>
<dbReference type="Pfam" id="PF13561">
    <property type="entry name" value="adh_short_C2"/>
    <property type="match status" value="1"/>
</dbReference>
<evidence type="ECO:0000313" key="22">
    <source>
        <dbReference type="Proteomes" id="UP001597362"/>
    </source>
</evidence>
<evidence type="ECO:0000256" key="13">
    <source>
        <dbReference type="ARBA" id="ARBA00038849"/>
    </source>
</evidence>
<comment type="function">
    <text evidence="11">Participates in chain elongation of fatty acids. Catalyzes the reduction of trans-2-enoyl-CoAs of varying chain lengths from 6:1 to 16:1, having maximum activity with 10:1 CoA. Has no 2,4-dienoyl-CoA reductase activity.</text>
</comment>
<keyword evidence="5" id="KW-0276">Fatty acid metabolism</keyword>
<evidence type="ECO:0000256" key="17">
    <source>
        <dbReference type="ARBA" id="ARBA00049108"/>
    </source>
</evidence>
<comment type="catalytic activity">
    <reaction evidence="17">
        <text>(2E)-hexenoyl-CoA + NADPH + H(+) = hexanoyl-CoA + NADP(+)</text>
        <dbReference type="Rhea" id="RHEA:44956"/>
        <dbReference type="ChEBI" id="CHEBI:15378"/>
        <dbReference type="ChEBI" id="CHEBI:57783"/>
        <dbReference type="ChEBI" id="CHEBI:58349"/>
        <dbReference type="ChEBI" id="CHEBI:62077"/>
        <dbReference type="ChEBI" id="CHEBI:62620"/>
    </reaction>
    <physiologicalReaction direction="left-to-right" evidence="17">
        <dbReference type="Rhea" id="RHEA:44957"/>
    </physiologicalReaction>
</comment>
<keyword evidence="8" id="KW-0443">Lipid metabolism</keyword>
<keyword evidence="10" id="KW-0275">Fatty acid biosynthesis</keyword>
<keyword evidence="22" id="KW-1185">Reference proteome</keyword>
<accession>A0ABW4YNN8</accession>
<dbReference type="EMBL" id="JBHUHO010000037">
    <property type="protein sequence ID" value="MFD2117192.1"/>
    <property type="molecule type" value="Genomic_DNA"/>
</dbReference>
<comment type="catalytic activity">
    <reaction evidence="19">
        <text>(2E)-decenoyl-CoA + NADPH + H(+) = decanoyl-CoA + NADP(+)</text>
        <dbReference type="Rhea" id="RHEA:44960"/>
        <dbReference type="ChEBI" id="CHEBI:15378"/>
        <dbReference type="ChEBI" id="CHEBI:57783"/>
        <dbReference type="ChEBI" id="CHEBI:58349"/>
        <dbReference type="ChEBI" id="CHEBI:61406"/>
        <dbReference type="ChEBI" id="CHEBI:61430"/>
    </reaction>
    <physiologicalReaction direction="left-to-right" evidence="19">
        <dbReference type="Rhea" id="RHEA:44961"/>
    </physiologicalReaction>
</comment>
<dbReference type="PANTHER" id="PTHR24317:SF7">
    <property type="entry name" value="PEROXISOMAL TRANS-2-ENOYL-COA REDUCTASE"/>
    <property type="match status" value="1"/>
</dbReference>
<evidence type="ECO:0000256" key="15">
    <source>
        <dbReference type="ARBA" id="ARBA00047570"/>
    </source>
</evidence>
<keyword evidence="6" id="KW-0521">NADP</keyword>